<dbReference type="AlphaFoldDB" id="A0A0G0DGK4"/>
<name>A0A0G0DGK4_9BACT</name>
<accession>A0A0G0DGK4</accession>
<evidence type="ECO:0000313" key="2">
    <source>
        <dbReference type="Proteomes" id="UP000034140"/>
    </source>
</evidence>
<sequence length="57" mass="6689">MQTTTKILNKKTNTTQNKQVRIYNPVTNSYYQIRQKTASSRRRGSIIEKWASKNLSI</sequence>
<organism evidence="1 2">
    <name type="scientific">candidate division WS6 bacterium GW2011_GWC1_36_11</name>
    <dbReference type="NCBI Taxonomy" id="1619090"/>
    <lineage>
        <taxon>Bacteria</taxon>
        <taxon>Candidatus Dojkabacteria</taxon>
    </lineage>
</organism>
<reference evidence="1 2" key="1">
    <citation type="journal article" date="2015" name="Nature">
        <title>rRNA introns, odd ribosomes, and small enigmatic genomes across a large radiation of phyla.</title>
        <authorList>
            <person name="Brown C.T."/>
            <person name="Hug L.A."/>
            <person name="Thomas B.C."/>
            <person name="Sharon I."/>
            <person name="Castelle C.J."/>
            <person name="Singh A."/>
            <person name="Wilkins M.J."/>
            <person name="Williams K.H."/>
            <person name="Banfield J.F."/>
        </authorList>
    </citation>
    <scope>NUCLEOTIDE SEQUENCE [LARGE SCALE GENOMIC DNA]</scope>
</reference>
<protein>
    <submittedName>
        <fullName evidence="1">Uncharacterized protein</fullName>
    </submittedName>
</protein>
<proteinExistence type="predicted"/>
<gene>
    <name evidence="1" type="ORF">UR96_C0010G0011</name>
</gene>
<comment type="caution">
    <text evidence="1">The sequence shown here is derived from an EMBL/GenBank/DDBJ whole genome shotgun (WGS) entry which is preliminary data.</text>
</comment>
<evidence type="ECO:0000313" key="1">
    <source>
        <dbReference type="EMBL" id="KKP92543.1"/>
    </source>
</evidence>
<dbReference type="EMBL" id="LBRE01000010">
    <property type="protein sequence ID" value="KKP92543.1"/>
    <property type="molecule type" value="Genomic_DNA"/>
</dbReference>
<dbReference type="Proteomes" id="UP000034140">
    <property type="component" value="Unassembled WGS sequence"/>
</dbReference>